<dbReference type="EMBL" id="CP065321">
    <property type="protein sequence ID" value="QQR28589.1"/>
    <property type="molecule type" value="Genomic_DNA"/>
</dbReference>
<protein>
    <submittedName>
        <fullName evidence="2 3">N-acetyltransferase</fullName>
    </submittedName>
</protein>
<gene>
    <name evidence="2" type="ORF">ADH66_00675</name>
    <name evidence="3" type="ORF">I5Q82_10665</name>
</gene>
<dbReference type="Proteomes" id="UP000596035">
    <property type="component" value="Chromosome"/>
</dbReference>
<dbReference type="EMBL" id="CP021422">
    <property type="protein sequence ID" value="ASB39300.1"/>
    <property type="molecule type" value="Genomic_DNA"/>
</dbReference>
<dbReference type="GO" id="GO:0016747">
    <property type="term" value="F:acyltransferase activity, transferring groups other than amino-acyl groups"/>
    <property type="evidence" value="ECO:0007669"/>
    <property type="project" value="InterPro"/>
</dbReference>
<dbReference type="CDD" id="cd04301">
    <property type="entry name" value="NAT_SF"/>
    <property type="match status" value="1"/>
</dbReference>
<evidence type="ECO:0000313" key="4">
    <source>
        <dbReference type="Proteomes" id="UP000196710"/>
    </source>
</evidence>
<dbReference type="InterPro" id="IPR016181">
    <property type="entry name" value="Acyl_CoA_acyltransferase"/>
</dbReference>
<dbReference type="SUPFAM" id="SSF55729">
    <property type="entry name" value="Acyl-CoA N-acyltransferases (Nat)"/>
    <property type="match status" value="1"/>
</dbReference>
<reference evidence="4" key="2">
    <citation type="submission" date="2017-05" db="EMBL/GenBank/DDBJ databases">
        <title>Improved OligoMM genomes.</title>
        <authorList>
            <person name="Garzetti D."/>
        </authorList>
    </citation>
    <scope>NUCLEOTIDE SEQUENCE [LARGE SCALE GENOMIC DNA]</scope>
    <source>
        <strain evidence="4">KB18</strain>
    </source>
</reference>
<evidence type="ECO:0000313" key="3">
    <source>
        <dbReference type="EMBL" id="QQR28589.1"/>
    </source>
</evidence>
<dbReference type="InterPro" id="IPR000182">
    <property type="entry name" value="GNAT_dom"/>
</dbReference>
<dbReference type="PROSITE" id="PS51186">
    <property type="entry name" value="GNAT"/>
    <property type="match status" value="1"/>
</dbReference>
<keyword evidence="4" id="KW-1185">Reference proteome</keyword>
<dbReference type="PANTHER" id="PTHR43415:SF4">
    <property type="entry name" value="N-ACETYLTRANSFERASE DOMAIN-CONTAINING PROTEIN"/>
    <property type="match status" value="1"/>
</dbReference>
<evidence type="ECO:0000313" key="5">
    <source>
        <dbReference type="Proteomes" id="UP000596035"/>
    </source>
</evidence>
<evidence type="ECO:0000313" key="2">
    <source>
        <dbReference type="EMBL" id="ASB39300.1"/>
    </source>
</evidence>
<reference evidence="2" key="1">
    <citation type="journal article" date="2017" name="Genome Announc.">
        <title>High-Quality Whole-Genome Sequences of the Oligo-Mouse-Microbiota Bacterial Community.</title>
        <authorList>
            <person name="Garzetti D."/>
            <person name="Brugiroux S."/>
            <person name="Bunk B."/>
            <person name="Pukall R."/>
            <person name="McCoy K.D."/>
            <person name="Macpherson A.J."/>
            <person name="Stecher B."/>
        </authorList>
    </citation>
    <scope>NUCLEOTIDE SEQUENCE</scope>
    <source>
        <strain evidence="2">KB18</strain>
    </source>
</reference>
<feature type="domain" description="N-acetyltransferase" evidence="1">
    <location>
        <begin position="8"/>
        <end position="183"/>
    </location>
</feature>
<proteinExistence type="predicted"/>
<evidence type="ECO:0000259" key="1">
    <source>
        <dbReference type="PROSITE" id="PS51186"/>
    </source>
</evidence>
<dbReference type="Pfam" id="PF13302">
    <property type="entry name" value="Acetyltransf_3"/>
    <property type="match status" value="1"/>
</dbReference>
<dbReference type="RefSeq" id="WP_066536998.1">
    <property type="nucleotide sequence ID" value="NZ_CAPVCI010000001.1"/>
</dbReference>
<dbReference type="PANTHER" id="PTHR43415">
    <property type="entry name" value="SPERMIDINE N(1)-ACETYLTRANSFERASE"/>
    <property type="match status" value="1"/>
</dbReference>
<accession>A0A1Z2XLJ1</accession>
<dbReference type="Gene3D" id="3.40.630.30">
    <property type="match status" value="1"/>
</dbReference>
<dbReference type="KEGG" id="amur:ADH66_00675"/>
<name>A0A1Z2XLJ1_9FIRM</name>
<reference evidence="3 5" key="3">
    <citation type="submission" date="2020-11" db="EMBL/GenBank/DDBJ databases">
        <title>Closed and high quality bacterial genomes of the OMM12 community.</title>
        <authorList>
            <person name="Marbouty M."/>
            <person name="Lamy-Besnier Q."/>
            <person name="Debarbieux L."/>
            <person name="Koszul R."/>
        </authorList>
    </citation>
    <scope>NUCLEOTIDE SEQUENCE [LARGE SCALE GENOMIC DNA]</scope>
    <source>
        <strain evidence="3 5">KB18</strain>
    </source>
</reference>
<organism evidence="3 5">
    <name type="scientific">Acutalibacter muris</name>
    <dbReference type="NCBI Taxonomy" id="1796620"/>
    <lineage>
        <taxon>Bacteria</taxon>
        <taxon>Bacillati</taxon>
        <taxon>Bacillota</taxon>
        <taxon>Clostridia</taxon>
        <taxon>Eubacteriales</taxon>
        <taxon>Acutalibacteraceae</taxon>
        <taxon>Acutalibacter</taxon>
    </lineage>
</organism>
<dbReference type="AlphaFoldDB" id="A0A1Z2XLJ1"/>
<dbReference type="Proteomes" id="UP000196710">
    <property type="component" value="Chromosome"/>
</dbReference>
<sequence>MEITFDDITLRDYRLSDVEDEVRWTNEDTAWFYSDTPWGKLEPADPGELREDMLQIISELPDIRWRFEIETAGRHIGMVSSYYLDENFEPTPWASIDQHKNAQENSSVRGLGVEICEMDFWGRGIGGKALKALMEYYRGWGEHRFILETWSGNTRMLGCARKLGFTQVKRRKGAYTVDGKKYDGLVLEKCI</sequence>